<dbReference type="AlphaFoldDB" id="A0A5E6V7R0"/>
<dbReference type="InterPro" id="IPR036291">
    <property type="entry name" value="NAD(P)-bd_dom_sf"/>
</dbReference>
<comment type="catalytic activity">
    <reaction evidence="7 8">
        <text>UDP-alpha-D-glucose + 2 NAD(+) + H2O = UDP-alpha-D-glucuronate + 2 NADH + 3 H(+)</text>
        <dbReference type="Rhea" id="RHEA:23596"/>
        <dbReference type="ChEBI" id="CHEBI:15377"/>
        <dbReference type="ChEBI" id="CHEBI:15378"/>
        <dbReference type="ChEBI" id="CHEBI:57540"/>
        <dbReference type="ChEBI" id="CHEBI:57945"/>
        <dbReference type="ChEBI" id="CHEBI:58052"/>
        <dbReference type="ChEBI" id="CHEBI:58885"/>
        <dbReference type="EC" id="1.1.1.22"/>
    </reaction>
</comment>
<evidence type="ECO:0000256" key="6">
    <source>
        <dbReference type="ARBA" id="ARBA00023027"/>
    </source>
</evidence>
<feature type="binding site" evidence="10">
    <location>
        <position position="328"/>
    </location>
    <ligand>
        <name>substrate</name>
    </ligand>
</feature>
<feature type="binding site" evidence="11">
    <location>
        <position position="159"/>
    </location>
    <ligand>
        <name>NAD(+)</name>
        <dbReference type="ChEBI" id="CHEBI:57540"/>
    </ligand>
</feature>
<reference evidence="13 14" key="1">
    <citation type="submission" date="2019-09" db="EMBL/GenBank/DDBJ databases">
        <authorList>
            <person name="Chandra G."/>
            <person name="Truman W A."/>
        </authorList>
    </citation>
    <scope>NUCLEOTIDE SEQUENCE [LARGE SCALE GENOMIC DNA]</scope>
    <source>
        <strain evidence="13">PS645</strain>
    </source>
</reference>
<feature type="binding site" evidence="11">
    <location>
        <position position="35"/>
    </location>
    <ligand>
        <name>NAD(+)</name>
        <dbReference type="ChEBI" id="CHEBI:57540"/>
    </ligand>
</feature>
<protein>
    <recommendedName>
        <fullName evidence="4 8">UDP-glucose 6-dehydrogenase</fullName>
        <ecNumber evidence="3 8">1.1.1.22</ecNumber>
    </recommendedName>
</protein>
<evidence type="ECO:0000313" key="14">
    <source>
        <dbReference type="Proteomes" id="UP000325607"/>
    </source>
</evidence>
<gene>
    <name evidence="13" type="primary">rkpK_2</name>
    <name evidence="13" type="ORF">PS645_03800</name>
</gene>
<dbReference type="SUPFAM" id="SSF52413">
    <property type="entry name" value="UDP-glucose/GDP-mannose dehydrogenase C-terminal domain"/>
    <property type="match status" value="1"/>
</dbReference>
<feature type="binding site" evidence="11">
    <location>
        <position position="86"/>
    </location>
    <ligand>
        <name>NAD(+)</name>
        <dbReference type="ChEBI" id="CHEBI:57540"/>
    </ligand>
</feature>
<evidence type="ECO:0000256" key="4">
    <source>
        <dbReference type="ARBA" id="ARBA00015132"/>
    </source>
</evidence>
<feature type="active site" description="Nucleophile" evidence="9">
    <location>
        <position position="267"/>
    </location>
</feature>
<dbReference type="Pfam" id="PF03721">
    <property type="entry name" value="UDPG_MGDP_dh_N"/>
    <property type="match status" value="1"/>
</dbReference>
<dbReference type="UniPathway" id="UPA00038">
    <property type="reaction ID" value="UER00491"/>
</dbReference>
<dbReference type="Gene3D" id="3.40.50.720">
    <property type="entry name" value="NAD(P)-binding Rossmann-like Domain"/>
    <property type="match status" value="2"/>
</dbReference>
<name>A0A5E6V7R0_PSEFL</name>
<accession>A0A5E6V7R0</accession>
<organism evidence="13 14">
    <name type="scientific">Pseudomonas fluorescens</name>
    <dbReference type="NCBI Taxonomy" id="294"/>
    <lineage>
        <taxon>Bacteria</taxon>
        <taxon>Pseudomonadati</taxon>
        <taxon>Pseudomonadota</taxon>
        <taxon>Gammaproteobacteria</taxon>
        <taxon>Pseudomonadales</taxon>
        <taxon>Pseudomonadaceae</taxon>
        <taxon>Pseudomonas</taxon>
    </lineage>
</organism>
<feature type="binding site" evidence="11">
    <location>
        <position position="270"/>
    </location>
    <ligand>
        <name>NAD(+)</name>
        <dbReference type="ChEBI" id="CHEBI:57540"/>
    </ligand>
</feature>
<comment type="similarity">
    <text evidence="2 8">Belongs to the UDP-glucose/GDP-mannose dehydrogenase family.</text>
</comment>
<dbReference type="InterPro" id="IPR028357">
    <property type="entry name" value="UDPglc_DH_bac"/>
</dbReference>
<dbReference type="GO" id="GO:0006065">
    <property type="term" value="P:UDP-glucuronate biosynthetic process"/>
    <property type="evidence" value="ECO:0007669"/>
    <property type="project" value="UniProtKB-UniPathway"/>
</dbReference>
<evidence type="ECO:0000256" key="3">
    <source>
        <dbReference type="ARBA" id="ARBA00012954"/>
    </source>
</evidence>
<feature type="domain" description="UDP-glucose/GDP-mannose dehydrogenase C-terminal" evidence="12">
    <location>
        <begin position="321"/>
        <end position="425"/>
    </location>
</feature>
<dbReference type="SUPFAM" id="SSF51735">
    <property type="entry name" value="NAD(P)-binding Rossmann-fold domains"/>
    <property type="match status" value="1"/>
</dbReference>
<evidence type="ECO:0000256" key="9">
    <source>
        <dbReference type="PIRSR" id="PIRSR500134-1"/>
    </source>
</evidence>
<dbReference type="Pfam" id="PF00984">
    <property type="entry name" value="UDPG_MGDP_dh"/>
    <property type="match status" value="1"/>
</dbReference>
<dbReference type="InterPro" id="IPR017476">
    <property type="entry name" value="UDP-Glc/GDP-Man"/>
</dbReference>
<dbReference type="InterPro" id="IPR001732">
    <property type="entry name" value="UDP-Glc/GDP-Man_DH_N"/>
</dbReference>
<dbReference type="SMART" id="SM00984">
    <property type="entry name" value="UDPG_MGDP_dh_C"/>
    <property type="match status" value="1"/>
</dbReference>
<dbReference type="Pfam" id="PF03720">
    <property type="entry name" value="UDPG_MGDP_dh_C"/>
    <property type="match status" value="1"/>
</dbReference>
<dbReference type="InterPro" id="IPR008927">
    <property type="entry name" value="6-PGluconate_DH-like_C_sf"/>
</dbReference>
<dbReference type="Proteomes" id="UP000325607">
    <property type="component" value="Unassembled WGS sequence"/>
</dbReference>
<feature type="binding site" evidence="10">
    <location>
        <position position="264"/>
    </location>
    <ligand>
        <name>substrate</name>
    </ligand>
</feature>
<dbReference type="EMBL" id="CABVGX010000033">
    <property type="protein sequence ID" value="VVN11244.1"/>
    <property type="molecule type" value="Genomic_DNA"/>
</dbReference>
<evidence type="ECO:0000256" key="5">
    <source>
        <dbReference type="ARBA" id="ARBA00023002"/>
    </source>
</evidence>
<keyword evidence="5 8" id="KW-0560">Oxidoreductase</keyword>
<comment type="pathway">
    <text evidence="1">Nucleotide-sugar biosynthesis; UDP-alpha-D-glucuronate biosynthesis; UDP-alpha-D-glucuronate from UDP-alpha-D-glucose: step 1/1.</text>
</comment>
<dbReference type="PIRSF" id="PIRSF000124">
    <property type="entry name" value="UDPglc_GDPman_dh"/>
    <property type="match status" value="1"/>
</dbReference>
<evidence type="ECO:0000256" key="11">
    <source>
        <dbReference type="PIRSR" id="PIRSR500134-3"/>
    </source>
</evidence>
<keyword evidence="6 8" id="KW-0520">NAD</keyword>
<dbReference type="InterPro" id="IPR036220">
    <property type="entry name" value="UDP-Glc/GDP-Man_DH_C_sf"/>
</dbReference>
<dbReference type="GO" id="GO:0003979">
    <property type="term" value="F:UDP-glucose 6-dehydrogenase activity"/>
    <property type="evidence" value="ECO:0007669"/>
    <property type="project" value="UniProtKB-EC"/>
</dbReference>
<dbReference type="GO" id="GO:0051287">
    <property type="term" value="F:NAD binding"/>
    <property type="evidence" value="ECO:0007669"/>
    <property type="project" value="InterPro"/>
</dbReference>
<dbReference type="PANTHER" id="PTHR43750:SF3">
    <property type="entry name" value="UDP-GLUCOSE 6-DEHYDROGENASE TUAD"/>
    <property type="match status" value="1"/>
</dbReference>
<sequence>MNVSVFGIGYVGLVQGAALAEVGHSVMCVDVDAAKVQALIEGTLPIYEPGLKSLVRENYQSGRLQFGTDLAAAVRHGDVQLIAVGTPPDEDGSADLQYVLDVAQTIALHMDRYQVIVDKSTVPVGTGDVVRARIAQVLAEQGRSDLTFDVISNPEFLKEGCAVDDCMRPDRIIIGTDSAHAEEVMRELYEPFNRNREKIIVMDIRSAELTKYAANCMLATKISFMNEMATLSEKLGADIEMVRHGIGSDPRIGYQFIYPGVGYGGSCFPKDVKALIHAATAVDIDARVLKAVEARNNEQKTTLFSKIFEHFGGALQGKTFALWGLSFKPNTDDMREAPSRVLMEGLWRAGARVQAFDPKAMEEAQRLYGERDDLMLTGTKEAALKNADALIIVTEWQAFRAPDFDLLARHLKQPLIFDGRNLFDPQRLGKRGFTYVSVGRQTWPDVVDGGMQ</sequence>
<evidence type="ECO:0000256" key="8">
    <source>
        <dbReference type="PIRNR" id="PIRNR000124"/>
    </source>
</evidence>
<feature type="binding site" evidence="11">
    <location>
        <position position="335"/>
    </location>
    <ligand>
        <name>NAD(+)</name>
        <dbReference type="ChEBI" id="CHEBI:57540"/>
    </ligand>
</feature>
<proteinExistence type="inferred from homology"/>
<evidence type="ECO:0000256" key="1">
    <source>
        <dbReference type="ARBA" id="ARBA00004701"/>
    </source>
</evidence>
<dbReference type="GO" id="GO:0000271">
    <property type="term" value="P:polysaccharide biosynthetic process"/>
    <property type="evidence" value="ECO:0007669"/>
    <property type="project" value="InterPro"/>
</dbReference>
<feature type="binding site" evidence="10">
    <location>
        <begin position="256"/>
        <end position="260"/>
    </location>
    <ligand>
        <name>substrate</name>
    </ligand>
</feature>
<dbReference type="RefSeq" id="WP_150581892.1">
    <property type="nucleotide sequence ID" value="NZ_CABVGX010000033.1"/>
</dbReference>
<feature type="binding site" evidence="10">
    <location>
        <begin position="156"/>
        <end position="159"/>
    </location>
    <ligand>
        <name>substrate</name>
    </ligand>
</feature>
<feature type="binding site" evidence="11">
    <location>
        <position position="30"/>
    </location>
    <ligand>
        <name>NAD(+)</name>
        <dbReference type="ChEBI" id="CHEBI:57540"/>
    </ligand>
</feature>
<dbReference type="PANTHER" id="PTHR43750">
    <property type="entry name" value="UDP-GLUCOSE 6-DEHYDROGENASE TUAD"/>
    <property type="match status" value="1"/>
</dbReference>
<feature type="binding site" evidence="11">
    <location>
        <position position="121"/>
    </location>
    <ligand>
        <name>NAD(+)</name>
        <dbReference type="ChEBI" id="CHEBI:57540"/>
    </ligand>
</feature>
<evidence type="ECO:0000256" key="2">
    <source>
        <dbReference type="ARBA" id="ARBA00006601"/>
    </source>
</evidence>
<dbReference type="EC" id="1.1.1.22" evidence="3 8"/>
<dbReference type="InterPro" id="IPR014026">
    <property type="entry name" value="UDP-Glc/GDP-Man_DH_dimer"/>
</dbReference>
<evidence type="ECO:0000256" key="7">
    <source>
        <dbReference type="ARBA" id="ARBA00047473"/>
    </source>
</evidence>
<dbReference type="InterPro" id="IPR014027">
    <property type="entry name" value="UDP-Glc/GDP-Man_DH_C"/>
</dbReference>
<evidence type="ECO:0000313" key="13">
    <source>
        <dbReference type="EMBL" id="VVN11244.1"/>
    </source>
</evidence>
<evidence type="ECO:0000259" key="12">
    <source>
        <dbReference type="SMART" id="SM00984"/>
    </source>
</evidence>
<dbReference type="Gene3D" id="1.20.5.100">
    <property type="entry name" value="Cytochrome c1, transmembrane anchor, C-terminal"/>
    <property type="match status" value="1"/>
</dbReference>
<feature type="binding site" evidence="10">
    <location>
        <position position="211"/>
    </location>
    <ligand>
        <name>substrate</name>
    </ligand>
</feature>
<dbReference type="OrthoDB" id="9803238at2"/>
<dbReference type="NCBIfam" id="TIGR03026">
    <property type="entry name" value="NDP-sugDHase"/>
    <property type="match status" value="1"/>
</dbReference>
<evidence type="ECO:0000256" key="10">
    <source>
        <dbReference type="PIRSR" id="PIRSR500134-2"/>
    </source>
</evidence>
<dbReference type="SUPFAM" id="SSF48179">
    <property type="entry name" value="6-phosphogluconate dehydrogenase C-terminal domain-like"/>
    <property type="match status" value="1"/>
</dbReference>
<dbReference type="PIRSF" id="PIRSF500134">
    <property type="entry name" value="UDPglc_DH_bac"/>
    <property type="match status" value="1"/>
</dbReference>